<protein>
    <submittedName>
        <fullName evidence="1">Uncharacterized protein</fullName>
    </submittedName>
</protein>
<organism evidence="1">
    <name type="scientific">viral metagenome</name>
    <dbReference type="NCBI Taxonomy" id="1070528"/>
    <lineage>
        <taxon>unclassified sequences</taxon>
        <taxon>metagenomes</taxon>
        <taxon>organismal metagenomes</taxon>
    </lineage>
</organism>
<dbReference type="Pfam" id="PF09612">
    <property type="entry name" value="HtrL_YibB"/>
    <property type="match status" value="1"/>
</dbReference>
<proteinExistence type="predicted"/>
<sequence length="366" mass="43530">MKMVPNCTLITACFVLTKYNPSSRSREETLKNIETLLYIPVFLVIYCDSSVIDHIKQIRNKKGYGHLTQYIETDFENIWAYQYLDKVKENRARYHPTRDSRTCAESHLLCCNKFDFLLKTMNENPFHTDRFGWIDSNIGVNASKIARNYHINMLPDVLNNITDKFKIQILNVADKKYKDPAMKMEFYNQYRWVVCGSLFTTGKEVGIPILKRLNEIFIESTEAGYGHAEEMFFLEVLDEFYDSIDKSYGDYHHILNNFIQPKSDLLYTYMNIVKRYYDFGYYRECYDCSHYMIEYLKTVKEKVDYATYMMILLCYYSSAKQYKSNEVPRISNHIAYLVTNYSEFAEEFHRYRHLHGITGFESAKIF</sequence>
<dbReference type="EMBL" id="MN738928">
    <property type="protein sequence ID" value="QHT31954.1"/>
    <property type="molecule type" value="Genomic_DNA"/>
</dbReference>
<reference evidence="1" key="1">
    <citation type="journal article" date="2020" name="Nature">
        <title>Giant virus diversity and host interactions through global metagenomics.</title>
        <authorList>
            <person name="Schulz F."/>
            <person name="Roux S."/>
            <person name="Paez-Espino D."/>
            <person name="Jungbluth S."/>
            <person name="Walsh D.A."/>
            <person name="Denef V.J."/>
            <person name="McMahon K.D."/>
            <person name="Konstantinidis K.T."/>
            <person name="Eloe-Fadrosh E.A."/>
            <person name="Kyrpides N.C."/>
            <person name="Woyke T."/>
        </authorList>
    </citation>
    <scope>NUCLEOTIDE SEQUENCE</scope>
    <source>
        <strain evidence="1">GVMAG-M-3300009155-48</strain>
    </source>
</reference>
<dbReference type="AlphaFoldDB" id="A0A6C0ERY2"/>
<name>A0A6C0ERY2_9ZZZZ</name>
<accession>A0A6C0ERY2</accession>
<evidence type="ECO:0000313" key="1">
    <source>
        <dbReference type="EMBL" id="QHT31954.1"/>
    </source>
</evidence>
<dbReference type="InterPro" id="IPR011735">
    <property type="entry name" value="WlaTC/HtrL_glycosyltransf"/>
</dbReference>